<dbReference type="PROSITE" id="PS51257">
    <property type="entry name" value="PROKAR_LIPOPROTEIN"/>
    <property type="match status" value="1"/>
</dbReference>
<reference evidence="2 3" key="1">
    <citation type="submission" date="2018-09" db="EMBL/GenBank/DDBJ databases">
        <authorList>
            <person name="Zhu H."/>
        </authorList>
    </citation>
    <scope>NUCLEOTIDE SEQUENCE [LARGE SCALE GENOMIC DNA]</scope>
    <source>
        <strain evidence="2 3">K1W22B-8</strain>
    </source>
</reference>
<evidence type="ECO:0000313" key="2">
    <source>
        <dbReference type="EMBL" id="RJF88826.1"/>
    </source>
</evidence>
<dbReference type="RefSeq" id="WP_119779711.1">
    <property type="nucleotide sequence ID" value="NZ_QYUK01000011.1"/>
</dbReference>
<comment type="caution">
    <text evidence="2">The sequence shown here is derived from an EMBL/GenBank/DDBJ whole genome shotgun (WGS) entry which is preliminary data.</text>
</comment>
<name>A0A418WFN5_9PROT</name>
<feature type="chain" id="PRO_5019169669" evidence="1">
    <location>
        <begin position="20"/>
        <end position="136"/>
    </location>
</feature>
<organism evidence="2 3">
    <name type="scientific">Oleomonas cavernae</name>
    <dbReference type="NCBI Taxonomy" id="2320859"/>
    <lineage>
        <taxon>Bacteria</taxon>
        <taxon>Pseudomonadati</taxon>
        <taxon>Pseudomonadota</taxon>
        <taxon>Alphaproteobacteria</taxon>
        <taxon>Acetobacterales</taxon>
        <taxon>Acetobacteraceae</taxon>
        <taxon>Oleomonas</taxon>
    </lineage>
</organism>
<dbReference type="OrthoDB" id="794286at2"/>
<gene>
    <name evidence="2" type="ORF">D3874_19095</name>
</gene>
<evidence type="ECO:0000313" key="3">
    <source>
        <dbReference type="Proteomes" id="UP000284605"/>
    </source>
</evidence>
<proteinExistence type="predicted"/>
<dbReference type="AlphaFoldDB" id="A0A418WFN5"/>
<dbReference type="EMBL" id="QYUK01000011">
    <property type="protein sequence ID" value="RJF88826.1"/>
    <property type="molecule type" value="Genomic_DNA"/>
</dbReference>
<keyword evidence="1" id="KW-0732">Signal</keyword>
<accession>A0A418WFN5</accession>
<evidence type="ECO:0000256" key="1">
    <source>
        <dbReference type="SAM" id="SignalP"/>
    </source>
</evidence>
<dbReference type="Proteomes" id="UP000284605">
    <property type="component" value="Unassembled WGS sequence"/>
</dbReference>
<dbReference type="InterPro" id="IPR021957">
    <property type="entry name" value="DUF3574"/>
</dbReference>
<dbReference type="Pfam" id="PF12098">
    <property type="entry name" value="DUF3574"/>
    <property type="match status" value="1"/>
</dbReference>
<keyword evidence="3" id="KW-1185">Reference proteome</keyword>
<feature type="signal peptide" evidence="1">
    <location>
        <begin position="1"/>
        <end position="19"/>
    </location>
</feature>
<sequence>MRLIGLATTAVLLAGTAGCATLGEAPCAAGFDRSTTIELLFGRNIGSQLGVSEADWRRFVAEEIAPRFPAGFTVLDGAGQWRGDDGTIVSEPSKLVVIVAVAPEARPQVEAVRAAYKERFKQEAVLAIAREECVGF</sequence>
<protein>
    <submittedName>
        <fullName evidence="2">DUF3574 domain-containing protein</fullName>
    </submittedName>
</protein>